<dbReference type="SUPFAM" id="SSF63446">
    <property type="entry name" value="Type I dockerin domain"/>
    <property type="match status" value="1"/>
</dbReference>
<dbReference type="InterPro" id="IPR016134">
    <property type="entry name" value="Dockerin_dom"/>
</dbReference>
<dbReference type="PROSITE" id="PS51766">
    <property type="entry name" value="DOCKERIN"/>
    <property type="match status" value="1"/>
</dbReference>
<dbReference type="PROSITE" id="PS00018">
    <property type="entry name" value="EF_HAND_1"/>
    <property type="match status" value="1"/>
</dbReference>
<dbReference type="eggNOG" id="COG1404">
    <property type="taxonomic scope" value="Bacteria"/>
</dbReference>
<dbReference type="OrthoDB" id="1822352at2"/>
<dbReference type="EMBL" id="CP002403">
    <property type="protein sequence ID" value="ADU21168.1"/>
    <property type="molecule type" value="Genomic_DNA"/>
</dbReference>
<dbReference type="GO" id="GO:0004553">
    <property type="term" value="F:hydrolase activity, hydrolyzing O-glycosyl compounds"/>
    <property type="evidence" value="ECO:0007669"/>
    <property type="project" value="InterPro"/>
</dbReference>
<name>E6UGY1_RUMA7</name>
<dbReference type="CDD" id="cd14256">
    <property type="entry name" value="Dockerin_I"/>
    <property type="match status" value="1"/>
</dbReference>
<organism evidence="3 4">
    <name type="scientific">Ruminococcus albus (strain ATCC 27210 / DSM 20455 / JCM 14654 / NCDO 2250 / 7)</name>
    <dbReference type="NCBI Taxonomy" id="697329"/>
    <lineage>
        <taxon>Bacteria</taxon>
        <taxon>Bacillati</taxon>
        <taxon>Bacillota</taxon>
        <taxon>Clostridia</taxon>
        <taxon>Eubacteriales</taxon>
        <taxon>Oscillospiraceae</taxon>
        <taxon>Ruminococcus</taxon>
    </lineage>
</organism>
<dbReference type="HOGENOM" id="CLU_852297_0_0_9"/>
<proteinExistence type="predicted"/>
<evidence type="ECO:0000313" key="3">
    <source>
        <dbReference type="EMBL" id="ADU21168.1"/>
    </source>
</evidence>
<dbReference type="InterPro" id="IPR018247">
    <property type="entry name" value="EF_Hand_1_Ca_BS"/>
</dbReference>
<dbReference type="RefSeq" id="WP_013497359.1">
    <property type="nucleotide sequence ID" value="NC_014833.1"/>
</dbReference>
<dbReference type="AlphaFoldDB" id="E6UGY1"/>
<dbReference type="KEGG" id="ral:Rumal_0619"/>
<keyword evidence="1" id="KW-0732">Signal</keyword>
<evidence type="ECO:0000259" key="2">
    <source>
        <dbReference type="PROSITE" id="PS51766"/>
    </source>
</evidence>
<protein>
    <recommendedName>
        <fullName evidence="2">Dockerin domain-containing protein</fullName>
    </recommendedName>
</protein>
<evidence type="ECO:0000313" key="4">
    <source>
        <dbReference type="Proteomes" id="UP000006919"/>
    </source>
</evidence>
<dbReference type="Gene3D" id="2.60.40.4130">
    <property type="match status" value="1"/>
</dbReference>
<dbReference type="InterPro" id="IPR002105">
    <property type="entry name" value="Dockerin_1_rpt"/>
</dbReference>
<reference evidence="3 4" key="1">
    <citation type="journal article" date="2011" name="J. Bacteriol.">
        <title>Complete genome of the cellulolytic ruminal bacterium Ruminococcus albus 7.</title>
        <authorList>
            <person name="Suen G."/>
            <person name="Stevenson D.M."/>
            <person name="Bruce D.C."/>
            <person name="Chertkov O."/>
            <person name="Copeland A."/>
            <person name="Cheng J.F."/>
            <person name="Detter C."/>
            <person name="Detter J.C."/>
            <person name="Goodwin L.A."/>
            <person name="Han C.S."/>
            <person name="Hauser L.J."/>
            <person name="Ivanova N.N."/>
            <person name="Kyrpides N.C."/>
            <person name="Land M.L."/>
            <person name="Lapidus A."/>
            <person name="Lucas S."/>
            <person name="Ovchinnikova G."/>
            <person name="Pitluck S."/>
            <person name="Tapia R."/>
            <person name="Woyke T."/>
            <person name="Boyum J."/>
            <person name="Mead D."/>
            <person name="Weimer P.J."/>
        </authorList>
    </citation>
    <scope>NUCLEOTIDE SEQUENCE [LARGE SCALE GENOMIC DNA]</scope>
    <source>
        <strain evidence="4">ATCC 27210 / DSM 20455 / JCM 14654 / NCDO 2250 / 7</strain>
    </source>
</reference>
<dbReference type="InterPro" id="IPR036439">
    <property type="entry name" value="Dockerin_dom_sf"/>
</dbReference>
<dbReference type="GO" id="GO:0000272">
    <property type="term" value="P:polysaccharide catabolic process"/>
    <property type="evidence" value="ECO:0007669"/>
    <property type="project" value="InterPro"/>
</dbReference>
<dbReference type="Proteomes" id="UP000006919">
    <property type="component" value="Chromosome"/>
</dbReference>
<sequence precursor="true">MNIKKITALLSAMAICANTAVCVSAEENRVYNVRSVISSEEFDYQSWNWDYISEGTNTVTLISPKDSKGEYSGLKGIGMLAIDLEDCYFDIGTVRVDSIKVDGRHLDFDPSAIVYGANDGEDNDNFRIELFNSFGETKDRPPFDASSVNVNEKVEVTFTFSTEGYSGGTREFSGSVVEKKKSNSPQPITGFNVKIGRYTENRSPVFDSSIKCDITGNKFTADLERGHYDVSISKEGYVERVIRNVPAGKRVPSELSNVDLRVFGDINGDGAINVTDISSAAAYVKRAKSFSEEYQSKVADCSHDGKVNVADISAIAAAVKGVRKIK</sequence>
<feature type="chain" id="PRO_5003212529" description="Dockerin domain-containing protein" evidence="1">
    <location>
        <begin position="26"/>
        <end position="326"/>
    </location>
</feature>
<evidence type="ECO:0000256" key="1">
    <source>
        <dbReference type="SAM" id="SignalP"/>
    </source>
</evidence>
<feature type="domain" description="Dockerin" evidence="2">
    <location>
        <begin position="259"/>
        <end position="326"/>
    </location>
</feature>
<dbReference type="Pfam" id="PF00404">
    <property type="entry name" value="Dockerin_1"/>
    <property type="match status" value="1"/>
</dbReference>
<gene>
    <name evidence="3" type="ordered locus">Rumal_0619</name>
</gene>
<accession>E6UGY1</accession>
<feature type="signal peptide" evidence="1">
    <location>
        <begin position="1"/>
        <end position="25"/>
    </location>
</feature>